<reference evidence="2" key="1">
    <citation type="submission" date="2022-10" db="EMBL/GenBank/DDBJ databases">
        <title>Catenovulum adriacola sp. nov. isolated in the Harbour of Susak.</title>
        <authorList>
            <person name="Schoch T."/>
            <person name="Reich S.J."/>
            <person name="Stoeferle S."/>
            <person name="Flaiz M."/>
            <person name="Kazda M."/>
            <person name="Riedel C.U."/>
            <person name="Duerre P."/>
        </authorList>
    </citation>
    <scope>NUCLEOTIDE SEQUENCE</scope>
    <source>
        <strain evidence="2">TS8</strain>
    </source>
</reference>
<evidence type="ECO:0000256" key="1">
    <source>
        <dbReference type="SAM" id="Phobius"/>
    </source>
</evidence>
<keyword evidence="1" id="KW-0812">Transmembrane</keyword>
<gene>
    <name evidence="2" type="ORF">OLW01_10525</name>
</gene>
<sequence length="169" mass="19689">MKRLYFIVDHLKHTESISDDIHKAGISDWHFHVLSKDESGLYRRHVHTANIYHRNDLVHSGQRGLIFGVLFGILLLLGLHFFNIELPQYIPLIFFVMASCFGAWLGGFYGIQMNNYQLKRFEAEIDKGKYLIFIDVTRKNQQQVKALMHQYHPEAKEMGQGNTLILPFA</sequence>
<feature type="transmembrane region" description="Helical" evidence="1">
    <location>
        <begin position="89"/>
        <end position="111"/>
    </location>
</feature>
<dbReference type="Proteomes" id="UP001163726">
    <property type="component" value="Chromosome"/>
</dbReference>
<evidence type="ECO:0000313" key="3">
    <source>
        <dbReference type="Proteomes" id="UP001163726"/>
    </source>
</evidence>
<proteinExistence type="predicted"/>
<dbReference type="EMBL" id="CP109965">
    <property type="protein sequence ID" value="WAJ69592.1"/>
    <property type="molecule type" value="Genomic_DNA"/>
</dbReference>
<dbReference type="RefSeq" id="WP_268073868.1">
    <property type="nucleotide sequence ID" value="NZ_CP109965.1"/>
</dbReference>
<keyword evidence="1" id="KW-1133">Transmembrane helix</keyword>
<protein>
    <submittedName>
        <fullName evidence="2">Uncharacterized protein</fullName>
    </submittedName>
</protein>
<feature type="transmembrane region" description="Helical" evidence="1">
    <location>
        <begin position="64"/>
        <end position="83"/>
    </location>
</feature>
<accession>A0ABY7AJ30</accession>
<keyword evidence="3" id="KW-1185">Reference proteome</keyword>
<evidence type="ECO:0000313" key="2">
    <source>
        <dbReference type="EMBL" id="WAJ69592.1"/>
    </source>
</evidence>
<name>A0ABY7AJ30_9ALTE</name>
<organism evidence="2 3">
    <name type="scientific">Catenovulum adriaticum</name>
    <dbReference type="NCBI Taxonomy" id="2984846"/>
    <lineage>
        <taxon>Bacteria</taxon>
        <taxon>Pseudomonadati</taxon>
        <taxon>Pseudomonadota</taxon>
        <taxon>Gammaproteobacteria</taxon>
        <taxon>Alteromonadales</taxon>
        <taxon>Alteromonadaceae</taxon>
        <taxon>Catenovulum</taxon>
    </lineage>
</organism>
<keyword evidence="1" id="KW-0472">Membrane</keyword>